<name>A0AA88H6U0_ARTSF</name>
<keyword evidence="2" id="KW-1185">Reference proteome</keyword>
<accession>A0AA88H6U0</accession>
<sequence length="268" mass="30795">MDTPIVYKIKVDLIIKKVGKGSEKQQPILNSSYTVEKVQDKLEVSLNLIDTENFECCYRQQFYPGSLIIKEEKTVILPTWPVKTVQICLQNQAHPIEGQQVNAVNSVKMIRVVLNLQWTPMLAMRLNIQPDWSRICYDLELSDPRILVSSSEMKGLVTKTEGSLNLKCKHRDTLSISLKARGRDVEIGSGDLSIFKLLLSEGANQQMKQDVQIKRNNESLILLPFLFTIEDKKLHRKLINLEYDHLKMSELLTKELEFKNLETNRVGI</sequence>
<reference evidence="1" key="1">
    <citation type="submission" date="2023-07" db="EMBL/GenBank/DDBJ databases">
        <title>Chromosome-level genome assembly of Artemia franciscana.</title>
        <authorList>
            <person name="Jo E."/>
        </authorList>
    </citation>
    <scope>NUCLEOTIDE SEQUENCE</scope>
    <source>
        <tissue evidence="1">Whole body</tissue>
    </source>
</reference>
<evidence type="ECO:0000313" key="2">
    <source>
        <dbReference type="Proteomes" id="UP001187531"/>
    </source>
</evidence>
<dbReference type="AlphaFoldDB" id="A0AA88H6U0"/>
<comment type="caution">
    <text evidence="1">The sequence shown here is derived from an EMBL/GenBank/DDBJ whole genome shotgun (WGS) entry which is preliminary data.</text>
</comment>
<gene>
    <name evidence="1" type="ORF">QYM36_016363</name>
</gene>
<dbReference type="Proteomes" id="UP001187531">
    <property type="component" value="Unassembled WGS sequence"/>
</dbReference>
<proteinExistence type="predicted"/>
<protein>
    <submittedName>
        <fullName evidence="1">Uncharacterized protein</fullName>
    </submittedName>
</protein>
<dbReference type="EMBL" id="JAVRJZ010000020">
    <property type="protein sequence ID" value="KAK2706300.1"/>
    <property type="molecule type" value="Genomic_DNA"/>
</dbReference>
<organism evidence="1 2">
    <name type="scientific">Artemia franciscana</name>
    <name type="common">Brine shrimp</name>
    <name type="synonym">Artemia sanfranciscana</name>
    <dbReference type="NCBI Taxonomy" id="6661"/>
    <lineage>
        <taxon>Eukaryota</taxon>
        <taxon>Metazoa</taxon>
        <taxon>Ecdysozoa</taxon>
        <taxon>Arthropoda</taxon>
        <taxon>Crustacea</taxon>
        <taxon>Branchiopoda</taxon>
        <taxon>Anostraca</taxon>
        <taxon>Artemiidae</taxon>
        <taxon>Artemia</taxon>
    </lineage>
</organism>
<evidence type="ECO:0000313" key="1">
    <source>
        <dbReference type="EMBL" id="KAK2706300.1"/>
    </source>
</evidence>